<dbReference type="EMBL" id="JAUSVX010000008">
    <property type="protein sequence ID" value="MDQ0471255.1"/>
    <property type="molecule type" value="Genomic_DNA"/>
</dbReference>
<dbReference type="InterPro" id="IPR036388">
    <property type="entry name" value="WH-like_DNA-bd_sf"/>
</dbReference>
<sequence>MRILLIEDEPEMAGALCAALGRHDILVDHVTRLAEARAALAEAVHDAVLLDRRLPDGDGLALLAGLRAAAGSPAGSGGVPVIVLTARGELVDRVAGLDAGADDYLAKPFAVEELLARLRAVLRRRGDRAARTVRIGRLTFDQEHREASIDGVPLDLPRRELLVLETLIRRAGRTEMRAALEEAVYGFDDEVQSNALDAHVSRLRRRIAAADVEIHGIRGVGYLLRGAP</sequence>
<keyword evidence="1 3" id="KW-0238">DNA-binding</keyword>
<dbReference type="InterPro" id="IPR001867">
    <property type="entry name" value="OmpR/PhoB-type_DNA-bd"/>
</dbReference>
<dbReference type="PROSITE" id="PS50110">
    <property type="entry name" value="RESPONSE_REGULATORY"/>
    <property type="match status" value="1"/>
</dbReference>
<dbReference type="Gene3D" id="3.40.50.2300">
    <property type="match status" value="1"/>
</dbReference>
<keyword evidence="2" id="KW-0597">Phosphoprotein</keyword>
<keyword evidence="7" id="KW-1185">Reference proteome</keyword>
<dbReference type="Proteomes" id="UP001242480">
    <property type="component" value="Unassembled WGS sequence"/>
</dbReference>
<dbReference type="GO" id="GO:0003677">
    <property type="term" value="F:DNA binding"/>
    <property type="evidence" value="ECO:0007669"/>
    <property type="project" value="UniProtKB-KW"/>
</dbReference>
<dbReference type="CDD" id="cd00383">
    <property type="entry name" value="trans_reg_C"/>
    <property type="match status" value="1"/>
</dbReference>
<accession>A0ABU0JCD6</accession>
<dbReference type="Gene3D" id="1.10.10.10">
    <property type="entry name" value="Winged helix-like DNA-binding domain superfamily/Winged helix DNA-binding domain"/>
    <property type="match status" value="1"/>
</dbReference>
<name>A0ABU0JCD6_9HYPH</name>
<evidence type="ECO:0000259" key="5">
    <source>
        <dbReference type="PROSITE" id="PS51755"/>
    </source>
</evidence>
<evidence type="ECO:0000256" key="2">
    <source>
        <dbReference type="PROSITE-ProRule" id="PRU00169"/>
    </source>
</evidence>
<proteinExistence type="predicted"/>
<dbReference type="Pfam" id="PF00072">
    <property type="entry name" value="Response_reg"/>
    <property type="match status" value="1"/>
</dbReference>
<dbReference type="Gene3D" id="6.10.250.690">
    <property type="match status" value="1"/>
</dbReference>
<dbReference type="InterPro" id="IPR011006">
    <property type="entry name" value="CheY-like_superfamily"/>
</dbReference>
<dbReference type="SUPFAM" id="SSF52172">
    <property type="entry name" value="CheY-like"/>
    <property type="match status" value="1"/>
</dbReference>
<dbReference type="SMART" id="SM00862">
    <property type="entry name" value="Trans_reg_C"/>
    <property type="match status" value="1"/>
</dbReference>
<evidence type="ECO:0000256" key="1">
    <source>
        <dbReference type="ARBA" id="ARBA00023125"/>
    </source>
</evidence>
<reference evidence="6 7" key="1">
    <citation type="submission" date="2023-07" db="EMBL/GenBank/DDBJ databases">
        <title>Genomic Encyclopedia of Type Strains, Phase IV (KMG-IV): sequencing the most valuable type-strain genomes for metagenomic binning, comparative biology and taxonomic classification.</title>
        <authorList>
            <person name="Goeker M."/>
        </authorList>
    </citation>
    <scope>NUCLEOTIDE SEQUENCE [LARGE SCALE GENOMIC DNA]</scope>
    <source>
        <strain evidence="6 7">DSM 19619</strain>
    </source>
</reference>
<comment type="caution">
    <text evidence="6">The sequence shown here is derived from an EMBL/GenBank/DDBJ whole genome shotgun (WGS) entry which is preliminary data.</text>
</comment>
<evidence type="ECO:0000313" key="7">
    <source>
        <dbReference type="Proteomes" id="UP001242480"/>
    </source>
</evidence>
<evidence type="ECO:0000256" key="3">
    <source>
        <dbReference type="PROSITE-ProRule" id="PRU01091"/>
    </source>
</evidence>
<evidence type="ECO:0000259" key="4">
    <source>
        <dbReference type="PROSITE" id="PS50110"/>
    </source>
</evidence>
<dbReference type="PANTHER" id="PTHR48111">
    <property type="entry name" value="REGULATOR OF RPOS"/>
    <property type="match status" value="1"/>
</dbReference>
<dbReference type="SMART" id="SM00448">
    <property type="entry name" value="REC"/>
    <property type="match status" value="1"/>
</dbReference>
<feature type="modified residue" description="4-aspartylphosphate" evidence="2">
    <location>
        <position position="51"/>
    </location>
</feature>
<gene>
    <name evidence="6" type="ORF">QO011_004278</name>
</gene>
<protein>
    <submittedName>
        <fullName evidence="6">DNA-binding response OmpR family regulator</fullName>
    </submittedName>
</protein>
<dbReference type="PANTHER" id="PTHR48111:SF36">
    <property type="entry name" value="TRANSCRIPTIONAL REGULATORY PROTEIN CUTR"/>
    <property type="match status" value="1"/>
</dbReference>
<feature type="DNA-binding region" description="OmpR/PhoB-type" evidence="3">
    <location>
        <begin position="130"/>
        <end position="226"/>
    </location>
</feature>
<evidence type="ECO:0000313" key="6">
    <source>
        <dbReference type="EMBL" id="MDQ0471255.1"/>
    </source>
</evidence>
<dbReference type="Pfam" id="PF00486">
    <property type="entry name" value="Trans_reg_C"/>
    <property type="match status" value="1"/>
</dbReference>
<dbReference type="PROSITE" id="PS51755">
    <property type="entry name" value="OMPR_PHOB"/>
    <property type="match status" value="1"/>
</dbReference>
<organism evidence="6 7">
    <name type="scientific">Labrys wisconsinensis</name>
    <dbReference type="NCBI Taxonomy" id="425677"/>
    <lineage>
        <taxon>Bacteria</taxon>
        <taxon>Pseudomonadati</taxon>
        <taxon>Pseudomonadota</taxon>
        <taxon>Alphaproteobacteria</taxon>
        <taxon>Hyphomicrobiales</taxon>
        <taxon>Xanthobacteraceae</taxon>
        <taxon>Labrys</taxon>
    </lineage>
</organism>
<feature type="domain" description="OmpR/PhoB-type" evidence="5">
    <location>
        <begin position="130"/>
        <end position="226"/>
    </location>
</feature>
<dbReference type="InterPro" id="IPR001789">
    <property type="entry name" value="Sig_transdc_resp-reg_receiver"/>
</dbReference>
<dbReference type="RefSeq" id="WP_307276063.1">
    <property type="nucleotide sequence ID" value="NZ_JAUSVX010000008.1"/>
</dbReference>
<dbReference type="InterPro" id="IPR039420">
    <property type="entry name" value="WalR-like"/>
</dbReference>
<feature type="domain" description="Response regulatory" evidence="4">
    <location>
        <begin position="2"/>
        <end position="122"/>
    </location>
</feature>